<keyword evidence="2" id="KW-0378">Hydrolase</keyword>
<dbReference type="PANTHER" id="PTHR43798">
    <property type="entry name" value="MONOACYLGLYCEROL LIPASE"/>
    <property type="match status" value="1"/>
</dbReference>
<comment type="caution">
    <text evidence="2">The sequence shown here is derived from an EMBL/GenBank/DDBJ whole genome shotgun (WGS) entry which is preliminary data.</text>
</comment>
<dbReference type="InterPro" id="IPR000073">
    <property type="entry name" value="AB_hydrolase_1"/>
</dbReference>
<dbReference type="RefSeq" id="WP_279248857.1">
    <property type="nucleotide sequence ID" value="NZ_SHNO01000001.1"/>
</dbReference>
<sequence>MRRLVTFLIWAIIALLLVAITAYLLARSGLKDMDQSARTELGGDYLETPRGILSYSRLGDEKAPAIILVHGFSTPKFVWDQITPELLKAGYQVIAYDHFGRGFSDRPEGPYNAGLYRDELSSLISGLQLTTPLALVGYSMGGANVVDYAATHPDQIKQLVLIAPAGYMGATDYASVLLAPGVGEWLFTVFGPYYAHSSIKAEVDAERAPGNMLTLFDAQAGYKGYSDALLSTLRHYPMGDFGDRYRALGATNIPVTAIWGTADSIVPYTGAALMADAVPQMELITLENGNHNITFGQPAAVADALLKALKTP</sequence>
<reference evidence="2" key="1">
    <citation type="submission" date="2019-02" db="EMBL/GenBank/DDBJ databases">
        <authorList>
            <person name="Li S.-H."/>
        </authorList>
    </citation>
    <scope>NUCLEOTIDE SEQUENCE</scope>
    <source>
        <strain evidence="2">IMCC11814</strain>
    </source>
</reference>
<dbReference type="Proteomes" id="UP001143304">
    <property type="component" value="Unassembled WGS sequence"/>
</dbReference>
<dbReference type="GO" id="GO:0016787">
    <property type="term" value="F:hydrolase activity"/>
    <property type="evidence" value="ECO:0007669"/>
    <property type="project" value="UniProtKB-KW"/>
</dbReference>
<accession>A0ABT3T4B7</accession>
<evidence type="ECO:0000313" key="3">
    <source>
        <dbReference type="Proteomes" id="UP001143304"/>
    </source>
</evidence>
<keyword evidence="3" id="KW-1185">Reference proteome</keyword>
<protein>
    <submittedName>
        <fullName evidence="2">Alpha/beta hydrolase</fullName>
    </submittedName>
</protein>
<dbReference type="EMBL" id="SHNO01000001">
    <property type="protein sequence ID" value="MCX2977128.1"/>
    <property type="molecule type" value="Genomic_DNA"/>
</dbReference>
<gene>
    <name evidence="2" type="ORF">EYC82_07140</name>
</gene>
<dbReference type="InterPro" id="IPR050266">
    <property type="entry name" value="AB_hydrolase_sf"/>
</dbReference>
<dbReference type="PRINTS" id="PR00412">
    <property type="entry name" value="EPOXHYDRLASE"/>
</dbReference>
<name>A0ABT3T4B7_9GAMM</name>
<feature type="domain" description="AB hydrolase-1" evidence="1">
    <location>
        <begin position="64"/>
        <end position="294"/>
    </location>
</feature>
<dbReference type="PANTHER" id="PTHR43798:SF33">
    <property type="entry name" value="HYDROLASE, PUTATIVE (AFU_ORTHOLOGUE AFUA_2G14860)-RELATED"/>
    <property type="match status" value="1"/>
</dbReference>
<proteinExistence type="predicted"/>
<evidence type="ECO:0000259" key="1">
    <source>
        <dbReference type="Pfam" id="PF00561"/>
    </source>
</evidence>
<dbReference type="InterPro" id="IPR029058">
    <property type="entry name" value="AB_hydrolase_fold"/>
</dbReference>
<dbReference type="SUPFAM" id="SSF53474">
    <property type="entry name" value="alpha/beta-Hydrolases"/>
    <property type="match status" value="1"/>
</dbReference>
<evidence type="ECO:0000313" key="2">
    <source>
        <dbReference type="EMBL" id="MCX2977128.1"/>
    </source>
</evidence>
<dbReference type="InterPro" id="IPR000639">
    <property type="entry name" value="Epox_hydrolase-like"/>
</dbReference>
<dbReference type="PRINTS" id="PR00111">
    <property type="entry name" value="ABHYDROLASE"/>
</dbReference>
<dbReference type="Pfam" id="PF00561">
    <property type="entry name" value="Abhydrolase_1"/>
    <property type="match status" value="1"/>
</dbReference>
<organism evidence="2 3">
    <name type="scientific">Candidatus Marimicrobium litorale</name>
    <dbReference type="NCBI Taxonomy" id="2518991"/>
    <lineage>
        <taxon>Bacteria</taxon>
        <taxon>Pseudomonadati</taxon>
        <taxon>Pseudomonadota</taxon>
        <taxon>Gammaproteobacteria</taxon>
        <taxon>Cellvibrionales</taxon>
        <taxon>Halieaceae</taxon>
        <taxon>Marimicrobium</taxon>
    </lineage>
</organism>
<dbReference type="Gene3D" id="3.40.50.1820">
    <property type="entry name" value="alpha/beta hydrolase"/>
    <property type="match status" value="1"/>
</dbReference>